<proteinExistence type="predicted"/>
<dbReference type="KEGG" id="dba:Dbac_1519"/>
<dbReference type="PROSITE" id="PS51257">
    <property type="entry name" value="PROKAR_LIPOPROTEIN"/>
    <property type="match status" value="1"/>
</dbReference>
<accession>C7LTY9</accession>
<dbReference type="Pfam" id="PF12796">
    <property type="entry name" value="Ank_2"/>
    <property type="match status" value="1"/>
</dbReference>
<dbReference type="Proteomes" id="UP000002216">
    <property type="component" value="Chromosome"/>
</dbReference>
<reference evidence="2 3" key="1">
    <citation type="journal article" date="2009" name="Stand. Genomic Sci.">
        <title>Complete genome sequence of Desulfomicrobium baculatum type strain (X).</title>
        <authorList>
            <person name="Copeland A."/>
            <person name="Spring S."/>
            <person name="Goker M."/>
            <person name="Schneider S."/>
            <person name="Lapidus A."/>
            <person name="Del Rio T.G."/>
            <person name="Tice H."/>
            <person name="Cheng J.F."/>
            <person name="Chen F."/>
            <person name="Nolan M."/>
            <person name="Bruce D."/>
            <person name="Goodwin L."/>
            <person name="Pitluck S."/>
            <person name="Ivanova N."/>
            <person name="Mavrommatis K."/>
            <person name="Ovchinnikova G."/>
            <person name="Pati A."/>
            <person name="Chen A."/>
            <person name="Palaniappan K."/>
            <person name="Land M."/>
            <person name="Hauser L."/>
            <person name="Chang Y.J."/>
            <person name="Jeffries C.C."/>
            <person name="Meincke L."/>
            <person name="Sims D."/>
            <person name="Brettin T."/>
            <person name="Detter J.C."/>
            <person name="Han C."/>
            <person name="Chain P."/>
            <person name="Bristow J."/>
            <person name="Eisen J.A."/>
            <person name="Markowitz V."/>
            <person name="Hugenholtz P."/>
            <person name="Kyrpides N.C."/>
            <person name="Klenk H.P."/>
            <person name="Lucas S."/>
        </authorList>
    </citation>
    <scope>NUCLEOTIDE SEQUENCE [LARGE SCALE GENOMIC DNA]</scope>
    <source>
        <strain evidence="3">DSM 4028 / VKM B-1378 / X</strain>
    </source>
</reference>
<dbReference type="InterPro" id="IPR002110">
    <property type="entry name" value="Ankyrin_rpt"/>
</dbReference>
<dbReference type="HOGENOM" id="CLU_047101_0_0_7"/>
<protein>
    <submittedName>
        <fullName evidence="2">Ankyrin</fullName>
    </submittedName>
</protein>
<dbReference type="SMART" id="SM00248">
    <property type="entry name" value="ANK"/>
    <property type="match status" value="3"/>
</dbReference>
<evidence type="ECO:0000256" key="1">
    <source>
        <dbReference type="PROSITE-ProRule" id="PRU00023"/>
    </source>
</evidence>
<organism evidence="2 3">
    <name type="scientific">Desulfomicrobium baculatum (strain DSM 4028 / VKM B-1378 / X)</name>
    <name type="common">Desulfovibrio baculatus</name>
    <dbReference type="NCBI Taxonomy" id="525897"/>
    <lineage>
        <taxon>Bacteria</taxon>
        <taxon>Pseudomonadati</taxon>
        <taxon>Thermodesulfobacteriota</taxon>
        <taxon>Desulfovibrionia</taxon>
        <taxon>Desulfovibrionales</taxon>
        <taxon>Desulfomicrobiaceae</taxon>
        <taxon>Desulfomicrobium</taxon>
    </lineage>
</organism>
<dbReference type="AlphaFoldDB" id="C7LTY9"/>
<dbReference type="SUPFAM" id="SSF48403">
    <property type="entry name" value="Ankyrin repeat"/>
    <property type="match status" value="1"/>
</dbReference>
<keyword evidence="1" id="KW-0040">ANK repeat</keyword>
<dbReference type="PANTHER" id="PTHR46224">
    <property type="entry name" value="ANKYRIN REPEAT FAMILY PROTEIN"/>
    <property type="match status" value="1"/>
</dbReference>
<dbReference type="EMBL" id="CP001629">
    <property type="protein sequence ID" value="ACU89612.1"/>
    <property type="molecule type" value="Genomic_DNA"/>
</dbReference>
<evidence type="ECO:0000313" key="2">
    <source>
        <dbReference type="EMBL" id="ACU89612.1"/>
    </source>
</evidence>
<dbReference type="PROSITE" id="PS50088">
    <property type="entry name" value="ANK_REPEAT"/>
    <property type="match status" value="2"/>
</dbReference>
<dbReference type="RefSeq" id="WP_015773703.1">
    <property type="nucleotide sequence ID" value="NC_013173.1"/>
</dbReference>
<sequence>MAFVKLWITLGVALLLLTGCAGMGQSSKSSRPKGLMYMSVAEMFPGNPQAQALALAAERGNIEEIDRLIAAGADVNAVGTYGVAVPEWLFHHPNKAGFRRLLEHGADPNKIWFIHYAGTEEQLSLLHRSVEDAPYIGTDYLRMCLEIGRGDPNLLPPDKKYRPIQKALRFGNEDAFMILVKEGAEIDYKDESGRPLVFYAASYDNFEITLYLLEQGVDYSSNYTGGGIKDIRESINIDLGRHNLARDNTVPHYMWFWRCVDFLEKRGMVFNYTPKGNRPPAMKPAVLDTAPPLSKSAAQRMPLTDSVLMHEVHLTHPTPFWAQTSETRFDVQGRQAQTNGKISYEYLPTGQTLDDWKAILTVSAVYAPGVSFRDFVKMAAKQSGFEDIQTIEESPDHSIRKVSARQGLPVEGIQYLGKFENTFVVVWQAWRSVDTATARDYQTNALAGARRIVLKKGMNVIPLD</sequence>
<keyword evidence="3" id="KW-1185">Reference proteome</keyword>
<dbReference type="eggNOG" id="COG0666">
    <property type="taxonomic scope" value="Bacteria"/>
</dbReference>
<gene>
    <name evidence="2" type="ordered locus">Dbac_1519</name>
</gene>
<dbReference type="InterPro" id="IPR036770">
    <property type="entry name" value="Ankyrin_rpt-contain_sf"/>
</dbReference>
<feature type="repeat" description="ANK" evidence="1">
    <location>
        <begin position="48"/>
        <end position="80"/>
    </location>
</feature>
<feature type="repeat" description="ANK" evidence="1">
    <location>
        <begin position="159"/>
        <end position="191"/>
    </location>
</feature>
<dbReference type="OrthoDB" id="5456432at2"/>
<dbReference type="Gene3D" id="1.25.40.20">
    <property type="entry name" value="Ankyrin repeat-containing domain"/>
    <property type="match status" value="1"/>
</dbReference>
<dbReference type="STRING" id="525897.Dbac_1519"/>
<name>C7LTY9_DESBD</name>
<evidence type="ECO:0000313" key="3">
    <source>
        <dbReference type="Proteomes" id="UP000002216"/>
    </source>
</evidence>
<dbReference type="InterPro" id="IPR051616">
    <property type="entry name" value="Cul2-RING_E3_ligase_SR"/>
</dbReference>